<dbReference type="PROSITE" id="PS51767">
    <property type="entry name" value="PEPTIDASE_A1"/>
    <property type="match status" value="1"/>
</dbReference>
<feature type="active site" evidence="3">
    <location>
        <position position="276"/>
    </location>
</feature>
<dbReference type="PANTHER" id="PTHR47966">
    <property type="entry name" value="BETA-SITE APP-CLEAVING ENZYME, ISOFORM A-RELATED"/>
    <property type="match status" value="1"/>
</dbReference>
<dbReference type="PANTHER" id="PTHR47966:SF74">
    <property type="entry name" value="AGR407CP"/>
    <property type="match status" value="1"/>
</dbReference>
<dbReference type="STRING" id="1314777.A0A165AK34"/>
<name>A0A165AK34_9AGAM</name>
<feature type="disulfide bond" evidence="4">
    <location>
        <begin position="71"/>
        <end position="76"/>
    </location>
</feature>
<feature type="transmembrane region" description="Helical" evidence="6">
    <location>
        <begin position="436"/>
        <end position="461"/>
    </location>
</feature>
<evidence type="ECO:0000313" key="8">
    <source>
        <dbReference type="EMBL" id="KZS99137.1"/>
    </source>
</evidence>
<dbReference type="InterPro" id="IPR001969">
    <property type="entry name" value="Aspartic_peptidase_AS"/>
</dbReference>
<keyword evidence="9" id="KW-1185">Reference proteome</keyword>
<dbReference type="Pfam" id="PF00026">
    <property type="entry name" value="Asp"/>
    <property type="match status" value="1"/>
</dbReference>
<keyword evidence="6" id="KW-1133">Transmembrane helix</keyword>
<protein>
    <submittedName>
        <fullName evidence="8">Acid protease</fullName>
    </submittedName>
</protein>
<evidence type="ECO:0000256" key="3">
    <source>
        <dbReference type="PIRSR" id="PIRSR601461-1"/>
    </source>
</evidence>
<dbReference type="SUPFAM" id="SSF50630">
    <property type="entry name" value="Acid proteases"/>
    <property type="match status" value="1"/>
</dbReference>
<gene>
    <name evidence="8" type="ORF">SISNIDRAFT_545953</name>
</gene>
<dbReference type="EMBL" id="KV419394">
    <property type="protein sequence ID" value="KZS99137.1"/>
    <property type="molecule type" value="Genomic_DNA"/>
</dbReference>
<proteinExistence type="inferred from homology"/>
<dbReference type="Gene3D" id="2.40.70.10">
    <property type="entry name" value="Acid Proteases"/>
    <property type="match status" value="2"/>
</dbReference>
<evidence type="ECO:0000256" key="6">
    <source>
        <dbReference type="SAM" id="Phobius"/>
    </source>
</evidence>
<sequence>MKASIPLRRVLKSRISNATISKSSLSDALPSISLFNSREFAYLASINIGGQNFIVSIDTGSSDLWVVSSTCADADCLGVPSYSPSNSMTPTNTIFKLGYLTGNVLGNVAYDTVILGNFQVASQVFGGSYRIFFHSCAYNLLAFVNQTTGISLSSTGNSGILGLSFPQQASISSNLGFNLILNIFSNLDEQSRLFGIRLGRGVNDSALTIGGHDLSLLPNVSQIRMFDVIPKSTKGSVVYDYWKLSLTGLLIIPDSVDFPLSPSKIPGASQPIAVLDTGTTLILGPSKDVQRLWKAVGGARLGQDGNWQVPCNMALVLAFKFGDGGVFAVDPTDLSWSEDTTSDGWCLAGVQANDKVVGGDWLLGDTFMRNVYVEHYGATDTTGPRLGMLNLTDANSSLSAFTNSRGSGGYVIPTRLNLSSSLSDKISGFLTGSGQFVSLIIACVLGFLVGGLVTALVRSSLRALRRKRRKLRYM</sequence>
<dbReference type="GO" id="GO:0004190">
    <property type="term" value="F:aspartic-type endopeptidase activity"/>
    <property type="evidence" value="ECO:0007669"/>
    <property type="project" value="UniProtKB-KW"/>
</dbReference>
<comment type="similarity">
    <text evidence="1 5">Belongs to the peptidase A1 family.</text>
</comment>
<evidence type="ECO:0000256" key="5">
    <source>
        <dbReference type="RuleBase" id="RU000454"/>
    </source>
</evidence>
<keyword evidence="5" id="KW-0378">Hydrolase</keyword>
<dbReference type="PROSITE" id="PS00141">
    <property type="entry name" value="ASP_PROTEASE"/>
    <property type="match status" value="1"/>
</dbReference>
<feature type="active site" evidence="3">
    <location>
        <position position="58"/>
    </location>
</feature>
<dbReference type="Proteomes" id="UP000076722">
    <property type="component" value="Unassembled WGS sequence"/>
</dbReference>
<reference evidence="8 9" key="1">
    <citation type="journal article" date="2016" name="Mol. Biol. Evol.">
        <title>Comparative Genomics of Early-Diverging Mushroom-Forming Fungi Provides Insights into the Origins of Lignocellulose Decay Capabilities.</title>
        <authorList>
            <person name="Nagy L.G."/>
            <person name="Riley R."/>
            <person name="Tritt A."/>
            <person name="Adam C."/>
            <person name="Daum C."/>
            <person name="Floudas D."/>
            <person name="Sun H."/>
            <person name="Yadav J.S."/>
            <person name="Pangilinan J."/>
            <person name="Larsson K.H."/>
            <person name="Matsuura K."/>
            <person name="Barry K."/>
            <person name="Labutti K."/>
            <person name="Kuo R."/>
            <person name="Ohm R.A."/>
            <person name="Bhattacharya S.S."/>
            <person name="Shirouzu T."/>
            <person name="Yoshinaga Y."/>
            <person name="Martin F.M."/>
            <person name="Grigoriev I.V."/>
            <person name="Hibbett D.S."/>
        </authorList>
    </citation>
    <scope>NUCLEOTIDE SEQUENCE [LARGE SCALE GENOMIC DNA]</scope>
    <source>
        <strain evidence="8 9">HHB9708</strain>
    </source>
</reference>
<keyword evidence="5 8" id="KW-0645">Protease</keyword>
<evidence type="ECO:0000256" key="4">
    <source>
        <dbReference type="PIRSR" id="PIRSR601461-2"/>
    </source>
</evidence>
<dbReference type="InterPro" id="IPR034164">
    <property type="entry name" value="Pepsin-like_dom"/>
</dbReference>
<evidence type="ECO:0000259" key="7">
    <source>
        <dbReference type="PROSITE" id="PS51767"/>
    </source>
</evidence>
<feature type="domain" description="Peptidase A1" evidence="7">
    <location>
        <begin position="42"/>
        <end position="389"/>
    </location>
</feature>
<dbReference type="CDD" id="cd05471">
    <property type="entry name" value="pepsin_like"/>
    <property type="match status" value="1"/>
</dbReference>
<dbReference type="OrthoDB" id="15189at2759"/>
<dbReference type="AlphaFoldDB" id="A0A165AK34"/>
<dbReference type="InterPro" id="IPR021109">
    <property type="entry name" value="Peptidase_aspartic_dom_sf"/>
</dbReference>
<dbReference type="PRINTS" id="PR00792">
    <property type="entry name" value="PEPSIN"/>
</dbReference>
<dbReference type="GO" id="GO:0006508">
    <property type="term" value="P:proteolysis"/>
    <property type="evidence" value="ECO:0007669"/>
    <property type="project" value="UniProtKB-KW"/>
</dbReference>
<dbReference type="InterPro" id="IPR001461">
    <property type="entry name" value="Aspartic_peptidase_A1"/>
</dbReference>
<keyword evidence="6" id="KW-0472">Membrane</keyword>
<keyword evidence="2 5" id="KW-0064">Aspartyl protease</keyword>
<evidence type="ECO:0000256" key="1">
    <source>
        <dbReference type="ARBA" id="ARBA00007447"/>
    </source>
</evidence>
<evidence type="ECO:0000256" key="2">
    <source>
        <dbReference type="ARBA" id="ARBA00022750"/>
    </source>
</evidence>
<dbReference type="InterPro" id="IPR033121">
    <property type="entry name" value="PEPTIDASE_A1"/>
</dbReference>
<evidence type="ECO:0000313" key="9">
    <source>
        <dbReference type="Proteomes" id="UP000076722"/>
    </source>
</evidence>
<accession>A0A165AK34</accession>
<keyword evidence="4" id="KW-1015">Disulfide bond</keyword>
<keyword evidence="6" id="KW-0812">Transmembrane</keyword>
<organism evidence="8 9">
    <name type="scientific">Sistotremastrum niveocremeum HHB9708</name>
    <dbReference type="NCBI Taxonomy" id="1314777"/>
    <lineage>
        <taxon>Eukaryota</taxon>
        <taxon>Fungi</taxon>
        <taxon>Dikarya</taxon>
        <taxon>Basidiomycota</taxon>
        <taxon>Agaricomycotina</taxon>
        <taxon>Agaricomycetes</taxon>
        <taxon>Sistotremastrales</taxon>
        <taxon>Sistotremastraceae</taxon>
        <taxon>Sertulicium</taxon>
        <taxon>Sertulicium niveocremeum</taxon>
    </lineage>
</organism>